<organism evidence="2 3">
    <name type="scientific">Caldinitratiruptor microaerophilus</name>
    <dbReference type="NCBI Taxonomy" id="671077"/>
    <lineage>
        <taxon>Bacteria</taxon>
        <taxon>Bacillati</taxon>
        <taxon>Bacillota</taxon>
        <taxon>Clostridia</taxon>
        <taxon>Eubacteriales</taxon>
        <taxon>Symbiobacteriaceae</taxon>
        <taxon>Caldinitratiruptor</taxon>
    </lineage>
</organism>
<name>A0AA35CLJ3_9FIRM</name>
<dbReference type="RefSeq" id="WP_264843843.1">
    <property type="nucleotide sequence ID" value="NZ_AP025628.1"/>
</dbReference>
<feature type="compositionally biased region" description="Polar residues" evidence="1">
    <location>
        <begin position="220"/>
        <end position="238"/>
    </location>
</feature>
<dbReference type="CDD" id="cd16387">
    <property type="entry name" value="ParB_N_Srx"/>
    <property type="match status" value="1"/>
</dbReference>
<feature type="compositionally biased region" description="Polar residues" evidence="1">
    <location>
        <begin position="248"/>
        <end position="266"/>
    </location>
</feature>
<gene>
    <name evidence="2" type="ORF">caldi_08320</name>
</gene>
<protein>
    <recommendedName>
        <fullName evidence="4">ParB/Sulfiredoxin domain-containing protein</fullName>
    </recommendedName>
</protein>
<proteinExistence type="predicted"/>
<dbReference type="SUPFAM" id="SSF110849">
    <property type="entry name" value="ParB/Sulfiredoxin"/>
    <property type="match status" value="1"/>
</dbReference>
<keyword evidence="3" id="KW-1185">Reference proteome</keyword>
<dbReference type="InterPro" id="IPR036086">
    <property type="entry name" value="ParB/Sulfiredoxin_sf"/>
</dbReference>
<dbReference type="Proteomes" id="UP001163687">
    <property type="component" value="Chromosome"/>
</dbReference>
<evidence type="ECO:0008006" key="4">
    <source>
        <dbReference type="Google" id="ProtNLM"/>
    </source>
</evidence>
<evidence type="ECO:0000256" key="1">
    <source>
        <dbReference type="SAM" id="MobiDB-lite"/>
    </source>
</evidence>
<dbReference type="AlphaFoldDB" id="A0AA35CLJ3"/>
<evidence type="ECO:0000313" key="3">
    <source>
        <dbReference type="Proteomes" id="UP001163687"/>
    </source>
</evidence>
<evidence type="ECO:0000313" key="2">
    <source>
        <dbReference type="EMBL" id="BDG59742.1"/>
    </source>
</evidence>
<reference evidence="2" key="1">
    <citation type="submission" date="2022-03" db="EMBL/GenBank/DDBJ databases">
        <title>Complete genome sequence of Caldinitratiruptor microaerophilus.</title>
        <authorList>
            <person name="Mukaiyama R."/>
            <person name="Nishiyama T."/>
            <person name="Ueda K."/>
        </authorList>
    </citation>
    <scope>NUCLEOTIDE SEQUENCE</scope>
    <source>
        <strain evidence="2">JCM 16183</strain>
    </source>
</reference>
<dbReference type="KEGG" id="cmic:caldi_08320"/>
<feature type="region of interest" description="Disordered" evidence="1">
    <location>
        <begin position="216"/>
        <end position="267"/>
    </location>
</feature>
<dbReference type="EMBL" id="AP025628">
    <property type="protein sequence ID" value="BDG59742.1"/>
    <property type="molecule type" value="Genomic_DNA"/>
</dbReference>
<sequence length="419" mass="47452">MNLLRDIAERGLTPEPIIVSRNTAEKWVVRDGNRRVAALQLLNDPDLCPAPALKKEIENLATEYAARIPDSIECLACDDEEVILRYLELKHTGENEGVGQERWDSLQQAVFNFTHNRPDQNKRAVQLVLWAEQQGIRVDNDFPLTTLNRILKRETLEMLGFQVVNDSLVPILDTESARRLVETVLHDLATGRVKVQDVFEPSQQIDYVRRVRTEVGPPLSETQSIEPAQHATSETEMTPTGAGAQPNHPGSATRTEGTPAGDQQVTARRVRVPKPSWERRRLFPRNSPGFNVPSDKTKVRNVLAELGRLDVTETPIAVAVLLRMLIEFSVGHYREVHGLGKEDKLVLDVAAVADHMHQQGEISDDQHELIIRRSREQGGMLHVRTLQKYVHSPDFHPSDQVLNTLWDEISFFVAKCWER</sequence>
<accession>A0AA35CLJ3</accession>